<feature type="transmembrane region" description="Helical" evidence="2">
    <location>
        <begin position="80"/>
        <end position="100"/>
    </location>
</feature>
<name>A0A7D4QAK2_9SPHI</name>
<feature type="transmembrane region" description="Helical" evidence="2">
    <location>
        <begin position="199"/>
        <end position="217"/>
    </location>
</feature>
<dbReference type="PANTHER" id="PTHR46797:SF1">
    <property type="entry name" value="METHYLPHOSPHONATE SYNTHASE"/>
    <property type="match status" value="1"/>
</dbReference>
<evidence type="ECO:0000313" key="4">
    <source>
        <dbReference type="EMBL" id="QKJ32031.1"/>
    </source>
</evidence>
<feature type="domain" description="HTH cro/C1-type" evidence="3">
    <location>
        <begin position="10"/>
        <end position="64"/>
    </location>
</feature>
<organism evidence="4 5">
    <name type="scientific">Mucilaginibacter mali</name>
    <dbReference type="NCBI Taxonomy" id="2740462"/>
    <lineage>
        <taxon>Bacteria</taxon>
        <taxon>Pseudomonadati</taxon>
        <taxon>Bacteroidota</taxon>
        <taxon>Sphingobacteriia</taxon>
        <taxon>Sphingobacteriales</taxon>
        <taxon>Sphingobacteriaceae</taxon>
        <taxon>Mucilaginibacter</taxon>
    </lineage>
</organism>
<evidence type="ECO:0000256" key="1">
    <source>
        <dbReference type="ARBA" id="ARBA00023125"/>
    </source>
</evidence>
<dbReference type="EMBL" id="CP054139">
    <property type="protein sequence ID" value="QKJ32031.1"/>
    <property type="molecule type" value="Genomic_DNA"/>
</dbReference>
<dbReference type="InterPro" id="IPR001387">
    <property type="entry name" value="Cro/C1-type_HTH"/>
</dbReference>
<keyword evidence="5" id="KW-1185">Reference proteome</keyword>
<protein>
    <submittedName>
        <fullName evidence="4">Helix-turn-helix transcriptional regulator</fullName>
    </submittedName>
</protein>
<dbReference type="PANTHER" id="PTHR46797">
    <property type="entry name" value="HTH-TYPE TRANSCRIPTIONAL REGULATOR"/>
    <property type="match status" value="1"/>
</dbReference>
<evidence type="ECO:0000259" key="3">
    <source>
        <dbReference type="PROSITE" id="PS50943"/>
    </source>
</evidence>
<feature type="transmembrane region" description="Helical" evidence="2">
    <location>
        <begin position="106"/>
        <end position="130"/>
    </location>
</feature>
<evidence type="ECO:0000256" key="2">
    <source>
        <dbReference type="SAM" id="Phobius"/>
    </source>
</evidence>
<dbReference type="KEGG" id="mmab:HQ865_20440"/>
<feature type="transmembrane region" description="Helical" evidence="2">
    <location>
        <begin position="137"/>
        <end position="156"/>
    </location>
</feature>
<dbReference type="GO" id="GO:0003677">
    <property type="term" value="F:DNA binding"/>
    <property type="evidence" value="ECO:0007669"/>
    <property type="project" value="UniProtKB-KW"/>
</dbReference>
<keyword evidence="1" id="KW-0238">DNA-binding</keyword>
<dbReference type="InterPro" id="IPR010982">
    <property type="entry name" value="Lambda_DNA-bd_dom_sf"/>
</dbReference>
<dbReference type="PROSITE" id="PS50943">
    <property type="entry name" value="HTH_CROC1"/>
    <property type="match status" value="1"/>
</dbReference>
<gene>
    <name evidence="4" type="ORF">HQ865_20440</name>
</gene>
<dbReference type="AlphaFoldDB" id="A0A7D4QAK2"/>
<reference evidence="4 5" key="1">
    <citation type="submission" date="2020-05" db="EMBL/GenBank/DDBJ databases">
        <title>Mucilaginibacter mali sp. nov.</title>
        <authorList>
            <person name="Kim H.S."/>
            <person name="Lee K.C."/>
            <person name="Suh M.K."/>
            <person name="Kim J.-S."/>
            <person name="Han K.-I."/>
            <person name="Eom M.K."/>
            <person name="Shin Y.K."/>
            <person name="Lee J.-S."/>
        </authorList>
    </citation>
    <scope>NUCLEOTIDE SEQUENCE [LARGE SCALE GENOMIC DNA]</scope>
    <source>
        <strain evidence="4 5">G2-14</strain>
    </source>
</reference>
<feature type="transmembrane region" description="Helical" evidence="2">
    <location>
        <begin position="223"/>
        <end position="243"/>
    </location>
</feature>
<keyword evidence="2" id="KW-0812">Transmembrane</keyword>
<keyword evidence="2" id="KW-0472">Membrane</keyword>
<dbReference type="GO" id="GO:0005829">
    <property type="term" value="C:cytosol"/>
    <property type="evidence" value="ECO:0007669"/>
    <property type="project" value="TreeGrafter"/>
</dbReference>
<feature type="transmembrane region" description="Helical" evidence="2">
    <location>
        <begin position="162"/>
        <end position="187"/>
    </location>
</feature>
<dbReference type="SMART" id="SM00530">
    <property type="entry name" value="HTH_XRE"/>
    <property type="match status" value="1"/>
</dbReference>
<dbReference type="Gene3D" id="1.10.260.40">
    <property type="entry name" value="lambda repressor-like DNA-binding domains"/>
    <property type="match status" value="1"/>
</dbReference>
<dbReference type="Proteomes" id="UP000505355">
    <property type="component" value="Chromosome"/>
</dbReference>
<keyword evidence="2" id="KW-1133">Transmembrane helix</keyword>
<dbReference type="GO" id="GO:0003700">
    <property type="term" value="F:DNA-binding transcription factor activity"/>
    <property type="evidence" value="ECO:0007669"/>
    <property type="project" value="TreeGrafter"/>
</dbReference>
<sequence>MSQPTLGKNIAELRTAKGLTQQELANKCSLNVRTIQRIEAGEVMPRMYTLNMLAAPLGANLNQLNQNSMETKTLSRQMQAAYVAGLVFIINSVPVIYHLITHQLPPFAHVVTSVIHMVSSVFFLRGFYLIGKFYKNWLLAVSIVIMTVLFPVLNLLDLFKNTYFSIGQGIIFILMSINMVIIGAGMLKESLARKGQQNGGSYQVAGILIAMVGVLYLSLNVQIINTALLLSVPVNVLMLYILYRELNGWAKLQVG</sequence>
<accession>A0A7D4QAK2</accession>
<dbReference type="InterPro" id="IPR050807">
    <property type="entry name" value="TransReg_Diox_bact_type"/>
</dbReference>
<dbReference type="CDD" id="cd00093">
    <property type="entry name" value="HTH_XRE"/>
    <property type="match status" value="1"/>
</dbReference>
<dbReference type="RefSeq" id="WP_173416683.1">
    <property type="nucleotide sequence ID" value="NZ_CP054139.1"/>
</dbReference>
<evidence type="ECO:0000313" key="5">
    <source>
        <dbReference type="Proteomes" id="UP000505355"/>
    </source>
</evidence>
<proteinExistence type="predicted"/>
<dbReference type="SUPFAM" id="SSF47413">
    <property type="entry name" value="lambda repressor-like DNA-binding domains"/>
    <property type="match status" value="1"/>
</dbReference>
<dbReference type="Pfam" id="PF01381">
    <property type="entry name" value="HTH_3"/>
    <property type="match status" value="1"/>
</dbReference>